<dbReference type="AlphaFoldDB" id="X0WS73"/>
<proteinExistence type="predicted"/>
<gene>
    <name evidence="1" type="ORF">S01H1_51806</name>
</gene>
<dbReference type="Gene3D" id="3.30.2310.20">
    <property type="entry name" value="RelE-like"/>
    <property type="match status" value="1"/>
</dbReference>
<accession>X0WS73</accession>
<protein>
    <submittedName>
        <fullName evidence="1">Uncharacterized protein</fullName>
    </submittedName>
</protein>
<sequence length="89" mass="10489">MNSINKFIWLPRFKRDYKKLTPQSQKRINQALLQMERDLKHPSLGSKKLKGTNSIWEARASKSLRITFNLKGKLIILRTVGEHKILYQP</sequence>
<dbReference type="SUPFAM" id="SSF143011">
    <property type="entry name" value="RelE-like"/>
    <property type="match status" value="1"/>
</dbReference>
<comment type="caution">
    <text evidence="1">The sequence shown here is derived from an EMBL/GenBank/DDBJ whole genome shotgun (WGS) entry which is preliminary data.</text>
</comment>
<reference evidence="1" key="1">
    <citation type="journal article" date="2014" name="Front. Microbiol.">
        <title>High frequency of phylogenetically diverse reductive dehalogenase-homologous genes in deep subseafloor sedimentary metagenomes.</title>
        <authorList>
            <person name="Kawai M."/>
            <person name="Futagami T."/>
            <person name="Toyoda A."/>
            <person name="Takaki Y."/>
            <person name="Nishi S."/>
            <person name="Hori S."/>
            <person name="Arai W."/>
            <person name="Tsubouchi T."/>
            <person name="Morono Y."/>
            <person name="Uchiyama I."/>
            <person name="Ito T."/>
            <person name="Fujiyama A."/>
            <person name="Inagaki F."/>
            <person name="Takami H."/>
        </authorList>
    </citation>
    <scope>NUCLEOTIDE SEQUENCE</scope>
    <source>
        <strain evidence="1">Expedition CK06-06</strain>
    </source>
</reference>
<dbReference type="InterPro" id="IPR035093">
    <property type="entry name" value="RelE/ParE_toxin_dom_sf"/>
</dbReference>
<name>X0WS73_9ZZZZ</name>
<dbReference type="EMBL" id="BARS01033458">
    <property type="protein sequence ID" value="GAG26042.1"/>
    <property type="molecule type" value="Genomic_DNA"/>
</dbReference>
<evidence type="ECO:0000313" key="1">
    <source>
        <dbReference type="EMBL" id="GAG26042.1"/>
    </source>
</evidence>
<organism evidence="1">
    <name type="scientific">marine sediment metagenome</name>
    <dbReference type="NCBI Taxonomy" id="412755"/>
    <lineage>
        <taxon>unclassified sequences</taxon>
        <taxon>metagenomes</taxon>
        <taxon>ecological metagenomes</taxon>
    </lineage>
</organism>